<protein>
    <submittedName>
        <fullName evidence="1">Uncharacterized protein</fullName>
    </submittedName>
</protein>
<evidence type="ECO:0000313" key="1">
    <source>
        <dbReference type="EMBL" id="KAJ7412529.1"/>
    </source>
</evidence>
<keyword evidence="2" id="KW-1185">Reference proteome</keyword>
<proteinExistence type="predicted"/>
<name>A0ABQ9CZY0_9PASS</name>
<reference evidence="1" key="1">
    <citation type="submission" date="2019-10" db="EMBL/GenBank/DDBJ databases">
        <authorList>
            <person name="Soares A.E.R."/>
            <person name="Aleixo A."/>
            <person name="Schneider P."/>
            <person name="Miyaki C.Y."/>
            <person name="Schneider M.P."/>
            <person name="Mello C."/>
            <person name="Vasconcelos A.T.R."/>
        </authorList>
    </citation>
    <scope>NUCLEOTIDE SEQUENCE</scope>
    <source>
        <tissue evidence="1">Muscle</tissue>
    </source>
</reference>
<gene>
    <name evidence="1" type="ORF">WISP_95817</name>
</gene>
<sequence>MHHAPDAMWSKWIALVTQHVRNGSSNRPGILEIITSWPEGGNFSLADDEEEESVSRAEEAPPYNQLPDEETRYALFTNGSCRIVGKSQKWKAAVWSLTRRVAEATKEKAIRKMLLKIEQARKNLELPRKREKQFSSAKQFFLAAFTTVDTATCRKPLRYPFATLPPVPFPYRDAEPLVPVLKEPTEPHQT</sequence>
<accession>A0ABQ9CZY0</accession>
<dbReference type="Proteomes" id="UP001145742">
    <property type="component" value="Unassembled WGS sequence"/>
</dbReference>
<evidence type="ECO:0000313" key="2">
    <source>
        <dbReference type="Proteomes" id="UP001145742"/>
    </source>
</evidence>
<dbReference type="EMBL" id="WHWB01034232">
    <property type="protein sequence ID" value="KAJ7412529.1"/>
    <property type="molecule type" value="Genomic_DNA"/>
</dbReference>
<comment type="caution">
    <text evidence="1">The sequence shown here is derived from an EMBL/GenBank/DDBJ whole genome shotgun (WGS) entry which is preliminary data.</text>
</comment>
<organism evidence="1 2">
    <name type="scientific">Willisornis vidua</name>
    <name type="common">Xingu scale-backed antbird</name>
    <dbReference type="NCBI Taxonomy" id="1566151"/>
    <lineage>
        <taxon>Eukaryota</taxon>
        <taxon>Metazoa</taxon>
        <taxon>Chordata</taxon>
        <taxon>Craniata</taxon>
        <taxon>Vertebrata</taxon>
        <taxon>Euteleostomi</taxon>
        <taxon>Archelosauria</taxon>
        <taxon>Archosauria</taxon>
        <taxon>Dinosauria</taxon>
        <taxon>Saurischia</taxon>
        <taxon>Theropoda</taxon>
        <taxon>Coelurosauria</taxon>
        <taxon>Aves</taxon>
        <taxon>Neognathae</taxon>
        <taxon>Neoaves</taxon>
        <taxon>Telluraves</taxon>
        <taxon>Australaves</taxon>
        <taxon>Passeriformes</taxon>
        <taxon>Thamnophilidae</taxon>
        <taxon>Willisornis</taxon>
    </lineage>
</organism>